<keyword evidence="5" id="KW-1185">Reference proteome</keyword>
<keyword evidence="2" id="KW-0732">Signal</keyword>
<accession>A0A4Z0P414</accession>
<protein>
    <submittedName>
        <fullName evidence="4">LysM peptidoglycan-binding domain-containing protein</fullName>
    </submittedName>
</protein>
<dbReference type="CDD" id="cd00118">
    <property type="entry name" value="LysM"/>
    <property type="match status" value="2"/>
</dbReference>
<dbReference type="InterPro" id="IPR036779">
    <property type="entry name" value="LysM_dom_sf"/>
</dbReference>
<dbReference type="PROSITE" id="PS51782">
    <property type="entry name" value="LYSM"/>
    <property type="match status" value="2"/>
</dbReference>
<dbReference type="Gene3D" id="3.10.350.10">
    <property type="entry name" value="LysM domain"/>
    <property type="match status" value="2"/>
</dbReference>
<evidence type="ECO:0000256" key="1">
    <source>
        <dbReference type="SAM" id="MobiDB-lite"/>
    </source>
</evidence>
<dbReference type="Pfam" id="PF01476">
    <property type="entry name" value="LysM"/>
    <property type="match status" value="2"/>
</dbReference>
<dbReference type="OrthoDB" id="2149800at2"/>
<feature type="compositionally biased region" description="Basic and acidic residues" evidence="1">
    <location>
        <begin position="230"/>
        <end position="245"/>
    </location>
</feature>
<dbReference type="EMBL" id="SRLA01000003">
    <property type="protein sequence ID" value="TGE06150.1"/>
    <property type="molecule type" value="Genomic_DNA"/>
</dbReference>
<evidence type="ECO:0000256" key="2">
    <source>
        <dbReference type="SAM" id="SignalP"/>
    </source>
</evidence>
<dbReference type="PANTHER" id="PTHR33734:SF22">
    <property type="entry name" value="MEMBRANE-BOUND LYTIC MUREIN TRANSGLYCOSYLASE D"/>
    <property type="match status" value="1"/>
</dbReference>
<proteinExistence type="predicted"/>
<feature type="compositionally biased region" description="Low complexity" evidence="1">
    <location>
        <begin position="173"/>
        <end position="191"/>
    </location>
</feature>
<sequence>MSRISLLSVALVFSGFSALAGPRLVAPPDSIGVEYRNNKILIKHRVSPGETLYGLSRRYKVPVDEIVEFNPTVKGALVTGQIVLVPRNRVVLTQPAAPAAASAISAAARALPTDARGNHIYKVEAGQTLYAVARKFDVSPAELARLNGFAPNFNVRSGQTLIIAAGTHQGTAAAARPATPVAARPAPAAPTRPERTSDTREAQERENRARAKDSAVAPATARQPVVPKEAPIKEEPAREVVEEKERAPERASEVVRRVSESGLAMVIPTDASDKYLALHKTAPVGTIMEVRNIMNGMSVYVRVIGKLPDTGENSNVLVRLSKRAVQRLATPDQRFRVETNYVP</sequence>
<name>A0A4Z0P414_9BACT</name>
<feature type="region of interest" description="Disordered" evidence="1">
    <location>
        <begin position="173"/>
        <end position="245"/>
    </location>
</feature>
<dbReference type="InterPro" id="IPR018392">
    <property type="entry name" value="LysM"/>
</dbReference>
<feature type="domain" description="LysM" evidence="3">
    <location>
        <begin position="119"/>
        <end position="163"/>
    </location>
</feature>
<dbReference type="AlphaFoldDB" id="A0A4Z0P414"/>
<reference evidence="4 5" key="1">
    <citation type="submission" date="2019-04" db="EMBL/GenBank/DDBJ databases">
        <authorList>
            <person name="Feng G."/>
            <person name="Zhang J."/>
            <person name="Zhu H."/>
        </authorList>
    </citation>
    <scope>NUCLEOTIDE SEQUENCE [LARGE SCALE GENOMIC DNA]</scope>
    <source>
        <strain evidence="4 5">92R-1</strain>
    </source>
</reference>
<dbReference type="SUPFAM" id="SSF54106">
    <property type="entry name" value="LysM domain"/>
    <property type="match status" value="2"/>
</dbReference>
<dbReference type="RefSeq" id="WP_135434941.1">
    <property type="nucleotide sequence ID" value="NZ_SRLA01000003.1"/>
</dbReference>
<feature type="compositionally biased region" description="Basic and acidic residues" evidence="1">
    <location>
        <begin position="192"/>
        <end position="213"/>
    </location>
</feature>
<evidence type="ECO:0000313" key="5">
    <source>
        <dbReference type="Proteomes" id="UP000298337"/>
    </source>
</evidence>
<dbReference type="Gene3D" id="2.40.40.10">
    <property type="entry name" value="RlpA-like domain"/>
    <property type="match status" value="1"/>
</dbReference>
<feature type="chain" id="PRO_5021300551" evidence="2">
    <location>
        <begin position="21"/>
        <end position="343"/>
    </location>
</feature>
<dbReference type="Proteomes" id="UP000298337">
    <property type="component" value="Unassembled WGS sequence"/>
</dbReference>
<comment type="caution">
    <text evidence="4">The sequence shown here is derived from an EMBL/GenBank/DDBJ whole genome shotgun (WGS) entry which is preliminary data.</text>
</comment>
<gene>
    <name evidence="4" type="ORF">EU556_14910</name>
</gene>
<feature type="domain" description="LysM" evidence="3">
    <location>
        <begin position="42"/>
        <end position="85"/>
    </location>
</feature>
<evidence type="ECO:0000313" key="4">
    <source>
        <dbReference type="EMBL" id="TGE06150.1"/>
    </source>
</evidence>
<dbReference type="SMART" id="SM00257">
    <property type="entry name" value="LysM"/>
    <property type="match status" value="2"/>
</dbReference>
<dbReference type="InterPro" id="IPR036908">
    <property type="entry name" value="RlpA-like_sf"/>
</dbReference>
<dbReference type="PANTHER" id="PTHR33734">
    <property type="entry name" value="LYSM DOMAIN-CONTAINING GPI-ANCHORED PROTEIN 2"/>
    <property type="match status" value="1"/>
</dbReference>
<evidence type="ECO:0000259" key="3">
    <source>
        <dbReference type="PROSITE" id="PS51782"/>
    </source>
</evidence>
<feature type="signal peptide" evidence="2">
    <location>
        <begin position="1"/>
        <end position="20"/>
    </location>
</feature>
<organism evidence="4 5">
    <name type="scientific">Hymenobacter fodinae</name>
    <dbReference type="NCBI Taxonomy" id="2510796"/>
    <lineage>
        <taxon>Bacteria</taxon>
        <taxon>Pseudomonadati</taxon>
        <taxon>Bacteroidota</taxon>
        <taxon>Cytophagia</taxon>
        <taxon>Cytophagales</taxon>
        <taxon>Hymenobacteraceae</taxon>
        <taxon>Hymenobacter</taxon>
    </lineage>
</organism>